<evidence type="ECO:0000313" key="8">
    <source>
        <dbReference type="EMBL" id="KKQ84168.1"/>
    </source>
</evidence>
<evidence type="ECO:0000256" key="4">
    <source>
        <dbReference type="ARBA" id="ARBA00022692"/>
    </source>
</evidence>
<keyword evidence="5 7" id="KW-1133">Transmembrane helix</keyword>
<dbReference type="GO" id="GO:0005886">
    <property type="term" value="C:plasma membrane"/>
    <property type="evidence" value="ECO:0007669"/>
    <property type="project" value="UniProtKB-SubCell"/>
</dbReference>
<feature type="transmembrane region" description="Helical" evidence="7">
    <location>
        <begin position="47"/>
        <end position="67"/>
    </location>
</feature>
<evidence type="ECO:0000313" key="9">
    <source>
        <dbReference type="Proteomes" id="UP000034081"/>
    </source>
</evidence>
<protein>
    <recommendedName>
        <fullName evidence="7">UPF0056 membrane protein</fullName>
    </recommendedName>
</protein>
<feature type="transmembrane region" description="Helical" evidence="7">
    <location>
        <begin position="143"/>
        <end position="161"/>
    </location>
</feature>
<feature type="transmembrane region" description="Helical" evidence="7">
    <location>
        <begin position="112"/>
        <end position="131"/>
    </location>
</feature>
<evidence type="ECO:0000256" key="2">
    <source>
        <dbReference type="ARBA" id="ARBA00009784"/>
    </source>
</evidence>
<dbReference type="STRING" id="1618570.UT08_C0022G0005"/>
<dbReference type="AlphaFoldDB" id="A0A0G0KWW7"/>
<dbReference type="InterPro" id="IPR002771">
    <property type="entry name" value="Multi_antbiot-R_MarC"/>
</dbReference>
<comment type="caution">
    <text evidence="8">The sequence shown here is derived from an EMBL/GenBank/DDBJ whole genome shotgun (WGS) entry which is preliminary data.</text>
</comment>
<proteinExistence type="inferred from homology"/>
<feature type="transmembrane region" description="Helical" evidence="7">
    <location>
        <begin position="6"/>
        <end position="27"/>
    </location>
</feature>
<evidence type="ECO:0000256" key="1">
    <source>
        <dbReference type="ARBA" id="ARBA00004651"/>
    </source>
</evidence>
<comment type="subcellular location">
    <subcellularLocation>
        <location evidence="1 7">Cell membrane</location>
        <topology evidence="1 7">Multi-pass membrane protein</topology>
    </subcellularLocation>
</comment>
<gene>
    <name evidence="8" type="ORF">UT08_C0022G0005</name>
</gene>
<dbReference type="Pfam" id="PF01914">
    <property type="entry name" value="MarC"/>
    <property type="match status" value="1"/>
</dbReference>
<dbReference type="PANTHER" id="PTHR33508">
    <property type="entry name" value="UPF0056 MEMBRANE PROTEIN YHCE"/>
    <property type="match status" value="1"/>
</dbReference>
<comment type="similarity">
    <text evidence="2 7">Belongs to the UPF0056 (MarC) family.</text>
</comment>
<evidence type="ECO:0000256" key="7">
    <source>
        <dbReference type="RuleBase" id="RU362048"/>
    </source>
</evidence>
<keyword evidence="6 7" id="KW-0472">Membrane</keyword>
<dbReference type="PANTHER" id="PTHR33508:SF1">
    <property type="entry name" value="UPF0056 MEMBRANE PROTEIN YHCE"/>
    <property type="match status" value="1"/>
</dbReference>
<keyword evidence="3" id="KW-1003">Cell membrane</keyword>
<keyword evidence="4 7" id="KW-0812">Transmembrane</keyword>
<accession>A0A0G0KWW7</accession>
<dbReference type="EMBL" id="LBVL01000022">
    <property type="protein sequence ID" value="KKQ84168.1"/>
    <property type="molecule type" value="Genomic_DNA"/>
</dbReference>
<reference evidence="8 9" key="1">
    <citation type="journal article" date="2015" name="Nature">
        <title>rRNA introns, odd ribosomes, and small enigmatic genomes across a large radiation of phyla.</title>
        <authorList>
            <person name="Brown C.T."/>
            <person name="Hug L.A."/>
            <person name="Thomas B.C."/>
            <person name="Sharon I."/>
            <person name="Castelle C.J."/>
            <person name="Singh A."/>
            <person name="Wilkins M.J."/>
            <person name="Williams K.H."/>
            <person name="Banfield J.F."/>
        </authorList>
    </citation>
    <scope>NUCLEOTIDE SEQUENCE [LARGE SCALE GENOMIC DNA]</scope>
</reference>
<feature type="transmembrane region" description="Helical" evidence="7">
    <location>
        <begin position="181"/>
        <end position="202"/>
    </location>
</feature>
<dbReference type="Proteomes" id="UP000034081">
    <property type="component" value="Unassembled WGS sequence"/>
</dbReference>
<evidence type="ECO:0000256" key="5">
    <source>
        <dbReference type="ARBA" id="ARBA00022989"/>
    </source>
</evidence>
<dbReference type="NCBIfam" id="TIGR00427">
    <property type="entry name" value="NAAT family transporter"/>
    <property type="match status" value="1"/>
</dbReference>
<evidence type="ECO:0000256" key="3">
    <source>
        <dbReference type="ARBA" id="ARBA00022475"/>
    </source>
</evidence>
<organism evidence="8 9">
    <name type="scientific">Candidatus Woesebacteria bacterium GW2011_GWB1_38_8</name>
    <dbReference type="NCBI Taxonomy" id="1618570"/>
    <lineage>
        <taxon>Bacteria</taxon>
        <taxon>Candidatus Woeseibacteriota</taxon>
    </lineage>
</organism>
<feature type="transmembrane region" description="Helical" evidence="7">
    <location>
        <begin position="73"/>
        <end position="91"/>
    </location>
</feature>
<evidence type="ECO:0000256" key="6">
    <source>
        <dbReference type="ARBA" id="ARBA00023136"/>
    </source>
</evidence>
<sequence>MDFTFLWGAFIGLFAIINPFSAALVFLGISSKGTDQKRKDIAKRASIVSAMILIFFMLTGTVLFKFFGITIEAFKIAGGLLVAIVGFHMIYPRPKLSAVEEMESRKKEDISIVPLAIPMLSGPGAITTALVWASKANGIDNKIGLILIPVIIAVISFIVLYNAKVFKEILGHTGINVIGRLMGLIVLVMGVQFIINALRVLLPSILS</sequence>
<name>A0A0G0KWW7_9BACT</name>